<sequence length="461" mass="48736">MTSSAAHDGHTGHLARRLGLPAAVAISVGTTIGSGIFSSLGAVAGAAGTATFVILAFVIGGIMQIPANLCYAELATAYPEDGGQYIYFREAGSRPLAFLTGWISFWATDPPSISIMALAIVNYIGYFVGMTPLVGAFVATAFVLVFMVVHLRSVEGGGHFQTIITAFKIIPFVLLIGVGMFFMKGDYLFAEAAVGAPIGIMALLAGVSATTWSYDGMASVCYMTGEIKDPQRTMPRALIISVIVVMALYVLLSTVAGGLLPIDALGTSAAPVADAAAKIPFIGNAAGAVTAVMAIIVIIGSLSSCIMFQPRIEYAMAKDGLFFRSFAKVHPRWHTPHVSIIMQCAVAIVLIFASDLTALLGYFTLVALVKNFLTFGTIFVLRRKVPGYQPSWRMPFGYLMAAIAMFMTGTLIVSTFFWAPVPSLVAAVVAIATGLPAYYYWSRHNADMVRGPATADARAEG</sequence>
<evidence type="ECO:0000256" key="1">
    <source>
        <dbReference type="ARBA" id="ARBA00004141"/>
    </source>
</evidence>
<evidence type="ECO:0000256" key="2">
    <source>
        <dbReference type="ARBA" id="ARBA00022692"/>
    </source>
</evidence>
<dbReference type="Pfam" id="PF13520">
    <property type="entry name" value="AA_permease_2"/>
    <property type="match status" value="1"/>
</dbReference>
<keyword evidence="3 5" id="KW-1133">Transmembrane helix</keyword>
<evidence type="ECO:0000256" key="5">
    <source>
        <dbReference type="SAM" id="Phobius"/>
    </source>
</evidence>
<dbReference type="InterPro" id="IPR002293">
    <property type="entry name" value="AA/rel_permease1"/>
</dbReference>
<protein>
    <submittedName>
        <fullName evidence="6">Fructoselysine transporter, APC superfamily</fullName>
    </submittedName>
</protein>
<feature type="transmembrane region" description="Helical" evidence="5">
    <location>
        <begin position="237"/>
        <end position="262"/>
    </location>
</feature>
<dbReference type="EMBL" id="FUXL01000003">
    <property type="protein sequence ID" value="SJZ86749.1"/>
    <property type="molecule type" value="Genomic_DNA"/>
</dbReference>
<dbReference type="PIRSF" id="PIRSF006060">
    <property type="entry name" value="AA_transporter"/>
    <property type="match status" value="1"/>
</dbReference>
<feature type="transmembrane region" description="Helical" evidence="5">
    <location>
        <begin position="282"/>
        <end position="308"/>
    </location>
</feature>
<dbReference type="GO" id="GO:0015179">
    <property type="term" value="F:L-amino acid transmembrane transporter activity"/>
    <property type="evidence" value="ECO:0007669"/>
    <property type="project" value="TreeGrafter"/>
</dbReference>
<accession>A0A1T4P5N0</accession>
<dbReference type="PANTHER" id="PTHR11785">
    <property type="entry name" value="AMINO ACID TRANSPORTER"/>
    <property type="match status" value="1"/>
</dbReference>
<feature type="transmembrane region" description="Helical" evidence="5">
    <location>
        <begin position="18"/>
        <end position="37"/>
    </location>
</feature>
<keyword evidence="4 5" id="KW-0472">Membrane</keyword>
<keyword evidence="2 5" id="KW-0812">Transmembrane</keyword>
<dbReference type="InterPro" id="IPR050598">
    <property type="entry name" value="AminoAcid_Transporter"/>
</dbReference>
<feature type="transmembrane region" description="Helical" evidence="5">
    <location>
        <begin position="43"/>
        <end position="63"/>
    </location>
</feature>
<gene>
    <name evidence="6" type="ORF">SAMN05428963_103348</name>
</gene>
<evidence type="ECO:0000313" key="7">
    <source>
        <dbReference type="Proteomes" id="UP000190135"/>
    </source>
</evidence>
<dbReference type="STRING" id="1365950.SAMN05428963_103348"/>
<dbReference type="Proteomes" id="UP000190135">
    <property type="component" value="Unassembled WGS sequence"/>
</dbReference>
<name>A0A1T4P5N0_9HYPH</name>
<feature type="transmembrane region" description="Helical" evidence="5">
    <location>
        <begin position="163"/>
        <end position="182"/>
    </location>
</feature>
<reference evidence="6 7" key="1">
    <citation type="submission" date="2017-02" db="EMBL/GenBank/DDBJ databases">
        <authorList>
            <person name="Peterson S.W."/>
        </authorList>
    </citation>
    <scope>NUCLEOTIDE SEQUENCE [LARGE SCALE GENOMIC DNA]</scope>
    <source>
        <strain evidence="6 7">USBA 369</strain>
    </source>
</reference>
<dbReference type="OrthoDB" id="7065842at2"/>
<evidence type="ECO:0000256" key="3">
    <source>
        <dbReference type="ARBA" id="ARBA00022989"/>
    </source>
</evidence>
<dbReference type="GO" id="GO:0016020">
    <property type="term" value="C:membrane"/>
    <property type="evidence" value="ECO:0007669"/>
    <property type="project" value="UniProtKB-SubCell"/>
</dbReference>
<feature type="transmembrane region" description="Helical" evidence="5">
    <location>
        <begin position="396"/>
        <end position="418"/>
    </location>
</feature>
<dbReference type="PANTHER" id="PTHR11785:SF512">
    <property type="entry name" value="SOBREMESA, ISOFORM B"/>
    <property type="match status" value="1"/>
</dbReference>
<feature type="transmembrane region" description="Helical" evidence="5">
    <location>
        <begin position="359"/>
        <end position="381"/>
    </location>
</feature>
<evidence type="ECO:0000256" key="4">
    <source>
        <dbReference type="ARBA" id="ARBA00023136"/>
    </source>
</evidence>
<proteinExistence type="predicted"/>
<feature type="transmembrane region" description="Helical" evidence="5">
    <location>
        <begin position="424"/>
        <end position="441"/>
    </location>
</feature>
<dbReference type="RefSeq" id="WP_078707447.1">
    <property type="nucleotide sequence ID" value="NZ_FUXL01000003.1"/>
</dbReference>
<dbReference type="Gene3D" id="1.20.1740.10">
    <property type="entry name" value="Amino acid/polyamine transporter I"/>
    <property type="match status" value="1"/>
</dbReference>
<feature type="transmembrane region" description="Helical" evidence="5">
    <location>
        <begin position="126"/>
        <end position="151"/>
    </location>
</feature>
<keyword evidence="7" id="KW-1185">Reference proteome</keyword>
<evidence type="ECO:0000313" key="6">
    <source>
        <dbReference type="EMBL" id="SJZ86749.1"/>
    </source>
</evidence>
<comment type="subcellular location">
    <subcellularLocation>
        <location evidence="1">Membrane</location>
        <topology evidence="1">Multi-pass membrane protein</topology>
    </subcellularLocation>
</comment>
<dbReference type="AlphaFoldDB" id="A0A1T4P5N0"/>
<feature type="transmembrane region" description="Helical" evidence="5">
    <location>
        <begin position="333"/>
        <end position="353"/>
    </location>
</feature>
<feature type="transmembrane region" description="Helical" evidence="5">
    <location>
        <begin position="188"/>
        <end position="207"/>
    </location>
</feature>
<organism evidence="6 7">
    <name type="scientific">Consotaella salsifontis</name>
    <dbReference type="NCBI Taxonomy" id="1365950"/>
    <lineage>
        <taxon>Bacteria</taxon>
        <taxon>Pseudomonadati</taxon>
        <taxon>Pseudomonadota</taxon>
        <taxon>Alphaproteobacteria</taxon>
        <taxon>Hyphomicrobiales</taxon>
        <taxon>Aurantimonadaceae</taxon>
        <taxon>Consotaella</taxon>
    </lineage>
</organism>